<gene>
    <name evidence="2" type="ORF">DS909_10735</name>
</gene>
<protein>
    <submittedName>
        <fullName evidence="2">Uncharacterized protein</fullName>
    </submittedName>
</protein>
<accession>A0A366X0T0</accession>
<feature type="coiled-coil region" evidence="1">
    <location>
        <begin position="74"/>
        <end position="101"/>
    </location>
</feature>
<dbReference type="Proteomes" id="UP000252706">
    <property type="component" value="Unassembled WGS sequence"/>
</dbReference>
<comment type="caution">
    <text evidence="2">The sequence shown here is derived from an EMBL/GenBank/DDBJ whole genome shotgun (WGS) entry which is preliminary data.</text>
</comment>
<evidence type="ECO:0000313" key="2">
    <source>
        <dbReference type="EMBL" id="RBW55573.1"/>
    </source>
</evidence>
<evidence type="ECO:0000313" key="3">
    <source>
        <dbReference type="Proteomes" id="UP000252706"/>
    </source>
</evidence>
<reference evidence="2 3" key="1">
    <citation type="submission" date="2018-07" db="EMBL/GenBank/DDBJ databases">
        <title>Modular assembly of carbohydrate-degrading microbial communities in the ocean.</title>
        <authorList>
            <person name="Enke T.N."/>
            <person name="Datta M.S."/>
            <person name="Schwartzman J.A."/>
            <person name="Cermak N."/>
            <person name="Schmitz D.A."/>
            <person name="Barrere J."/>
            <person name="Cordero O.X."/>
        </authorList>
    </citation>
    <scope>NUCLEOTIDE SEQUENCE [LARGE SCALE GENOMIC DNA]</scope>
    <source>
        <strain evidence="2 3">C3M10</strain>
    </source>
</reference>
<dbReference type="PROSITE" id="PS51257">
    <property type="entry name" value="PROKAR_LIPOPROTEIN"/>
    <property type="match status" value="1"/>
</dbReference>
<dbReference type="OrthoDB" id="7277848at2"/>
<sequence length="114" mass="13201">MLRRPMTACIARSILGKRHPYLNCLTLACSEYRKSIRAEKIDARFEEIQRSLKTSKQIIDIAMSMLKDAWDQRCDQAKQAKAKIKHQHKELDKQKDALVKRLVETPKPKVIAAL</sequence>
<name>A0A366X0T0_9RHOB</name>
<dbReference type="AlphaFoldDB" id="A0A366X0T0"/>
<keyword evidence="1" id="KW-0175">Coiled coil</keyword>
<proteinExistence type="predicted"/>
<evidence type="ECO:0000256" key="1">
    <source>
        <dbReference type="SAM" id="Coils"/>
    </source>
</evidence>
<organism evidence="2 3">
    <name type="scientific">Phaeobacter gallaeciensis</name>
    <dbReference type="NCBI Taxonomy" id="60890"/>
    <lineage>
        <taxon>Bacteria</taxon>
        <taxon>Pseudomonadati</taxon>
        <taxon>Pseudomonadota</taxon>
        <taxon>Alphaproteobacteria</taxon>
        <taxon>Rhodobacterales</taxon>
        <taxon>Roseobacteraceae</taxon>
        <taxon>Phaeobacter</taxon>
    </lineage>
</organism>
<dbReference type="EMBL" id="QOCE01000029">
    <property type="protein sequence ID" value="RBW55573.1"/>
    <property type="molecule type" value="Genomic_DNA"/>
</dbReference>